<dbReference type="OrthoDB" id="5590282at2759"/>
<comment type="similarity">
    <text evidence="4">Belongs to the cyclin family.</text>
</comment>
<dbReference type="InterPro" id="IPR006671">
    <property type="entry name" value="Cyclin_N"/>
</dbReference>
<sequence length="624" mass="70202">MNAQPQRPGQKGRVQADENTAPIQSKQTLHQRHKSTGALNNMHLPGGNKGEPKRKAFGDVSNTVRAPAAHDDSAIPAKPIHEIVKPIIPLDTKPTLLRPAQRLLNTAASKIALNNTSSVDPITASLTSKVPLADTRQLPAPPKRTLSKKATTIYKDEDAENAVPQLNAKPVARQDVSVVAPVHQSLETRKSYAQLQQGPPAARTTEPSYPSVSDNNTSDAVYQDAAENQVEGAIEQYVAYEEVDASGVMLDQYASSYRDQRKLPALPEPEEYWEDDEEEVYDEQGYTTAHSFRSRGDTTGGVTTVLAPKVTLNVRRELAAAKHAVESARTMEEIEDEAWDTSMVAEYGDEIFAYMRELENKMLPNANYMDTQTEIQWSMRSVLMDWLIQVHHRFSLLPETLFLCVNYIDRFLSCKIVSLGKLQLVGATAIFVAAKYEEINCPSVNEIVYMVDGGYTVDEILKAERFMLSMLQFELGWPGPMSFLRRISKADDYDLETRTLAKYFLEVTVMDERFVGSPPSYVAAGAHCFARTMLKKGDWSPAHVYYSGYTWTQLKPIVSMMMECCENPLKHHAAVFEKYSDRRYKRASQFVQAEMAKGFRLPAMYSRPSLPSRQDFDRDPFFQR</sequence>
<feature type="region of interest" description="Disordered" evidence="5">
    <location>
        <begin position="190"/>
        <end position="217"/>
    </location>
</feature>
<evidence type="ECO:0000256" key="3">
    <source>
        <dbReference type="ARBA" id="ARBA00023306"/>
    </source>
</evidence>
<dbReference type="AlphaFoldDB" id="A0A8H7T302"/>
<proteinExistence type="inferred from homology"/>
<reference evidence="8" key="1">
    <citation type="submission" date="2021-02" db="EMBL/GenBank/DDBJ databases">
        <title>Genome sequence Cadophora malorum strain M34.</title>
        <authorList>
            <person name="Stefanovic E."/>
            <person name="Vu D."/>
            <person name="Scully C."/>
            <person name="Dijksterhuis J."/>
            <person name="Roader J."/>
            <person name="Houbraken J."/>
        </authorList>
    </citation>
    <scope>NUCLEOTIDE SEQUENCE</scope>
    <source>
        <strain evidence="8">M34</strain>
    </source>
</reference>
<dbReference type="EMBL" id="JAFJYH010000492">
    <property type="protein sequence ID" value="KAG4411321.1"/>
    <property type="molecule type" value="Genomic_DNA"/>
</dbReference>
<evidence type="ECO:0000313" key="9">
    <source>
        <dbReference type="Proteomes" id="UP000664132"/>
    </source>
</evidence>
<dbReference type="FunFam" id="1.10.472.10:FF:000001">
    <property type="entry name" value="G2/mitotic-specific cyclin"/>
    <property type="match status" value="1"/>
</dbReference>
<dbReference type="PROSITE" id="PS00292">
    <property type="entry name" value="CYCLINS"/>
    <property type="match status" value="1"/>
</dbReference>
<feature type="compositionally biased region" description="Polar residues" evidence="5">
    <location>
        <begin position="17"/>
        <end position="28"/>
    </location>
</feature>
<comment type="caution">
    <text evidence="8">The sequence shown here is derived from an EMBL/GenBank/DDBJ whole genome shotgun (WGS) entry which is preliminary data.</text>
</comment>
<dbReference type="SMART" id="SM01332">
    <property type="entry name" value="Cyclin_C"/>
    <property type="match status" value="1"/>
</dbReference>
<feature type="domain" description="Cyclin-like" evidence="6">
    <location>
        <begin position="482"/>
        <end position="563"/>
    </location>
</feature>
<dbReference type="InterPro" id="IPR004367">
    <property type="entry name" value="Cyclin_C-dom"/>
</dbReference>
<keyword evidence="2 4" id="KW-0195">Cyclin</keyword>
<dbReference type="GO" id="GO:0051301">
    <property type="term" value="P:cell division"/>
    <property type="evidence" value="ECO:0007669"/>
    <property type="project" value="UniProtKB-KW"/>
</dbReference>
<dbReference type="InterPro" id="IPR048258">
    <property type="entry name" value="Cyclins_cyclin-box"/>
</dbReference>
<feature type="domain" description="Cyclin C-terminal" evidence="7">
    <location>
        <begin position="478"/>
        <end position="593"/>
    </location>
</feature>
<dbReference type="CDD" id="cd20568">
    <property type="entry name" value="CYCLIN_CLBs_yeast_rpt1"/>
    <property type="match status" value="1"/>
</dbReference>
<evidence type="ECO:0000256" key="2">
    <source>
        <dbReference type="ARBA" id="ARBA00023127"/>
    </source>
</evidence>
<dbReference type="Pfam" id="PF00134">
    <property type="entry name" value="Cyclin_N"/>
    <property type="match status" value="1"/>
</dbReference>
<evidence type="ECO:0000259" key="7">
    <source>
        <dbReference type="SMART" id="SM01332"/>
    </source>
</evidence>
<dbReference type="Gene3D" id="1.10.472.10">
    <property type="entry name" value="Cyclin-like"/>
    <property type="match status" value="2"/>
</dbReference>
<dbReference type="Proteomes" id="UP000664132">
    <property type="component" value="Unassembled WGS sequence"/>
</dbReference>
<dbReference type="InterPro" id="IPR013763">
    <property type="entry name" value="Cyclin-like_dom"/>
</dbReference>
<evidence type="ECO:0000313" key="8">
    <source>
        <dbReference type="EMBL" id="KAG4411321.1"/>
    </source>
</evidence>
<dbReference type="SMART" id="SM00385">
    <property type="entry name" value="CYCLIN"/>
    <property type="match status" value="2"/>
</dbReference>
<dbReference type="CDD" id="cd20512">
    <property type="entry name" value="CYCLIN_CLBs_yeast_rpt2"/>
    <property type="match status" value="1"/>
</dbReference>
<feature type="compositionally biased region" description="Polar residues" evidence="5">
    <location>
        <begin position="205"/>
        <end position="217"/>
    </location>
</feature>
<name>A0A8H7T302_9HELO</name>
<accession>A0A8H7T302</accession>
<keyword evidence="1" id="KW-0132">Cell division</keyword>
<dbReference type="InterPro" id="IPR039361">
    <property type="entry name" value="Cyclin"/>
</dbReference>
<evidence type="ECO:0000256" key="5">
    <source>
        <dbReference type="SAM" id="MobiDB-lite"/>
    </source>
</evidence>
<evidence type="ECO:0000259" key="6">
    <source>
        <dbReference type="SMART" id="SM00385"/>
    </source>
</evidence>
<feature type="region of interest" description="Disordered" evidence="5">
    <location>
        <begin position="1"/>
        <end position="59"/>
    </location>
</feature>
<keyword evidence="9" id="KW-1185">Reference proteome</keyword>
<dbReference type="Pfam" id="PF02984">
    <property type="entry name" value="Cyclin_C"/>
    <property type="match status" value="1"/>
</dbReference>
<evidence type="ECO:0008006" key="10">
    <source>
        <dbReference type="Google" id="ProtNLM"/>
    </source>
</evidence>
<gene>
    <name evidence="8" type="ORF">IFR04_015548</name>
</gene>
<evidence type="ECO:0000256" key="1">
    <source>
        <dbReference type="ARBA" id="ARBA00022618"/>
    </source>
</evidence>
<protein>
    <recommendedName>
        <fullName evidence="10">Cyclin N-terminal domain-containing protein</fullName>
    </recommendedName>
</protein>
<dbReference type="SUPFAM" id="SSF47954">
    <property type="entry name" value="Cyclin-like"/>
    <property type="match status" value="2"/>
</dbReference>
<feature type="domain" description="Cyclin-like" evidence="6">
    <location>
        <begin position="385"/>
        <end position="469"/>
    </location>
</feature>
<dbReference type="InterPro" id="IPR036915">
    <property type="entry name" value="Cyclin-like_sf"/>
</dbReference>
<organism evidence="8 9">
    <name type="scientific">Cadophora malorum</name>
    <dbReference type="NCBI Taxonomy" id="108018"/>
    <lineage>
        <taxon>Eukaryota</taxon>
        <taxon>Fungi</taxon>
        <taxon>Dikarya</taxon>
        <taxon>Ascomycota</taxon>
        <taxon>Pezizomycotina</taxon>
        <taxon>Leotiomycetes</taxon>
        <taxon>Helotiales</taxon>
        <taxon>Ploettnerulaceae</taxon>
        <taxon>Cadophora</taxon>
    </lineage>
</organism>
<keyword evidence="3" id="KW-0131">Cell cycle</keyword>
<dbReference type="PANTHER" id="PTHR10177">
    <property type="entry name" value="CYCLINS"/>
    <property type="match status" value="1"/>
</dbReference>
<evidence type="ECO:0000256" key="4">
    <source>
        <dbReference type="RuleBase" id="RU000383"/>
    </source>
</evidence>